<evidence type="ECO:0000313" key="7">
    <source>
        <dbReference type="Proteomes" id="UP000193689"/>
    </source>
</evidence>
<dbReference type="GO" id="GO:0005737">
    <property type="term" value="C:cytoplasm"/>
    <property type="evidence" value="ECO:0007669"/>
    <property type="project" value="TreeGrafter"/>
</dbReference>
<dbReference type="EMBL" id="MCFJ01000002">
    <property type="protein sequence ID" value="ORY69497.1"/>
    <property type="molecule type" value="Genomic_DNA"/>
</dbReference>
<evidence type="ECO:0000256" key="1">
    <source>
        <dbReference type="ARBA" id="ARBA00004123"/>
    </source>
</evidence>
<dbReference type="RefSeq" id="XP_040719447.1">
    <property type="nucleotide sequence ID" value="XM_040861709.1"/>
</dbReference>
<dbReference type="InterPro" id="IPR016024">
    <property type="entry name" value="ARM-type_fold"/>
</dbReference>
<dbReference type="STRING" id="1141098.A0A1Y2EDK4"/>
<dbReference type="AlphaFoldDB" id="A0A1Y2EDK4"/>
<gene>
    <name evidence="6" type="ORF">BCR38DRAFT_454504</name>
</gene>
<evidence type="ECO:0000256" key="3">
    <source>
        <dbReference type="ARBA" id="ARBA00022448"/>
    </source>
</evidence>
<keyword evidence="3" id="KW-0813">Transport</keyword>
<proteinExistence type="inferred from homology"/>
<sequence length="1003" mass="110823">MDEIPMPTSLQEVERLVKTLYEPNSAQTIFQVQEVLQRLQKSPEGWQLAEGLLSRPDDNLKFFGALTIIVKLNTDEIDNDGARSILQNIIAFLLESLDNGSGAIVIRKLCSALVTHFIHFSHLWPSCVRNLLYCLQLNESVAIQDVIQSGKNVPPVAGMIAALNLQMTVAATWFATSLAEEVAKTDAKSTKYINLHERLLENSQDVAALLAYSISNLAGSPAQKESIGCFQAWVMYGQRVPTAQLITSLRPLIQPAIKCIAFSALYETTVELLTDALNNWTNIFAHEDYKALYSLFESDWSRERYQRLLQGDFDFDSVQFGLFMVAFGSAQISDLMETPNSAFLEALVGLLSAQGYAVAEDKIFVPALEFWSEFVETVGDEVDSGSADWKMQTLSTIMQVVSHCWRKIQYPPISDFSSWDSTERIGFGDARKDVADLLQSVYTFSGKQLLSLFADLTLQGLSSMAWAELEAAAFCLGSLSDCIPDDGACDDDLTTVFGSPLFELLREGRSTVPVRARQTCLSLIERYTDYFERRAEFLPAALNLLFTAVNEQHLAGPSAKSIYKLCSSCRGLLTSEVDAFLDQYASLRTNPNLDSLIEEKIAGAVASIIQAIPEESRRFDAFRRLLLLIATDVEQCLQLKAYDGTVDPNDPVVLRAYDTSQRPEVPVASSEVSSQIAVRALRCLLGTSRGLQAPSESLIDLEAEAKAALPVNPDLEQIQKSIIGILDRLKNTFAESSETLGVICSILRAGFSETEPGPFVFPPQMVTDFLTSPWQNRVASAVYTANVFVSSLHNGSNKNQEAEAISQFLPWAISLIQQLADPADDPELAQYVIELAQQAMTKRPDIFMQLQPTSSLEYLFMFSIRLLNGSEPLPKFAAADFWTSFITLRAPDECTNTAINSASTHLGPILSKSLIHNVGGNASRSELDKLSDPLKKMVVQHVNARHWLEAALGDAAFPSTKVSSDDKALFLKKILNLRGSRATNQVIREFWLSCRGSDFAYAS</sequence>
<dbReference type="GO" id="GO:0006606">
    <property type="term" value="P:protein import into nucleus"/>
    <property type="evidence" value="ECO:0007669"/>
    <property type="project" value="TreeGrafter"/>
</dbReference>
<accession>A0A1Y2EDK4</accession>
<dbReference type="InterPro" id="IPR011989">
    <property type="entry name" value="ARM-like"/>
</dbReference>
<evidence type="ECO:0000256" key="5">
    <source>
        <dbReference type="ARBA" id="ARBA00023242"/>
    </source>
</evidence>
<keyword evidence="4" id="KW-0653">Protein transport</keyword>
<dbReference type="PANTHER" id="PTHR12363:SF33">
    <property type="entry name" value="IMPORTIN-13"/>
    <property type="match status" value="1"/>
</dbReference>
<dbReference type="InterPro" id="IPR057942">
    <property type="entry name" value="TPR_TNPO3_IPO13_3rd"/>
</dbReference>
<dbReference type="Proteomes" id="UP000193689">
    <property type="component" value="Unassembled WGS sequence"/>
</dbReference>
<dbReference type="GO" id="GO:0005634">
    <property type="term" value="C:nucleus"/>
    <property type="evidence" value="ECO:0007669"/>
    <property type="project" value="UniProtKB-SubCell"/>
</dbReference>
<comment type="subcellular location">
    <subcellularLocation>
        <location evidence="1">Nucleus</location>
    </subcellularLocation>
</comment>
<dbReference type="Gene3D" id="1.25.10.10">
    <property type="entry name" value="Leucine-rich Repeat Variant"/>
    <property type="match status" value="1"/>
</dbReference>
<reference evidence="6 7" key="1">
    <citation type="submission" date="2016-07" db="EMBL/GenBank/DDBJ databases">
        <title>Pervasive Adenine N6-methylation of Active Genes in Fungi.</title>
        <authorList>
            <consortium name="DOE Joint Genome Institute"/>
            <person name="Mondo S.J."/>
            <person name="Dannebaum R.O."/>
            <person name="Kuo R.C."/>
            <person name="Labutti K."/>
            <person name="Haridas S."/>
            <person name="Kuo A."/>
            <person name="Salamov A."/>
            <person name="Ahrendt S.R."/>
            <person name="Lipzen A."/>
            <person name="Sullivan W."/>
            <person name="Andreopoulos W.B."/>
            <person name="Clum A."/>
            <person name="Lindquist E."/>
            <person name="Daum C."/>
            <person name="Ramamoorthy G.K."/>
            <person name="Gryganskyi A."/>
            <person name="Culley D."/>
            <person name="Magnuson J.K."/>
            <person name="James T.Y."/>
            <person name="O'Malley M.A."/>
            <person name="Stajich J.E."/>
            <person name="Spatafora J.W."/>
            <person name="Visel A."/>
            <person name="Grigoriev I.V."/>
        </authorList>
    </citation>
    <scope>NUCLEOTIDE SEQUENCE [LARGE SCALE GENOMIC DNA]</scope>
    <source>
        <strain evidence="6 7">CBS 129021</strain>
    </source>
</reference>
<organism evidence="6 7">
    <name type="scientific">Pseudomassariella vexata</name>
    <dbReference type="NCBI Taxonomy" id="1141098"/>
    <lineage>
        <taxon>Eukaryota</taxon>
        <taxon>Fungi</taxon>
        <taxon>Dikarya</taxon>
        <taxon>Ascomycota</taxon>
        <taxon>Pezizomycotina</taxon>
        <taxon>Sordariomycetes</taxon>
        <taxon>Xylariomycetidae</taxon>
        <taxon>Amphisphaeriales</taxon>
        <taxon>Pseudomassariaceae</taxon>
        <taxon>Pseudomassariella</taxon>
    </lineage>
</organism>
<dbReference type="SUPFAM" id="SSF48371">
    <property type="entry name" value="ARM repeat"/>
    <property type="match status" value="1"/>
</dbReference>
<dbReference type="Pfam" id="PF24140">
    <property type="entry name" value="TPR_TNPO3_IPO13_3rd"/>
    <property type="match status" value="1"/>
</dbReference>
<comment type="similarity">
    <text evidence="2">Belongs to the importin beta family.</text>
</comment>
<protein>
    <submittedName>
        <fullName evidence="6">Armadillo-type protein</fullName>
    </submittedName>
</protein>
<dbReference type="FunCoup" id="A0A1Y2EDK4">
    <property type="interactions" value="218"/>
</dbReference>
<comment type="caution">
    <text evidence="6">The sequence shown here is derived from an EMBL/GenBank/DDBJ whole genome shotgun (WGS) entry which is preliminary data.</text>
</comment>
<evidence type="ECO:0000256" key="2">
    <source>
        <dbReference type="ARBA" id="ARBA00007991"/>
    </source>
</evidence>
<dbReference type="PANTHER" id="PTHR12363">
    <property type="entry name" value="TRANSPORTIN 3 AND IMPORTIN 13"/>
    <property type="match status" value="1"/>
</dbReference>
<dbReference type="GeneID" id="63777921"/>
<name>A0A1Y2EDK4_9PEZI</name>
<keyword evidence="5" id="KW-0539">Nucleus</keyword>
<keyword evidence="7" id="KW-1185">Reference proteome</keyword>
<dbReference type="InParanoid" id="A0A1Y2EDK4"/>
<evidence type="ECO:0000256" key="4">
    <source>
        <dbReference type="ARBA" id="ARBA00022927"/>
    </source>
</evidence>
<evidence type="ECO:0000313" key="6">
    <source>
        <dbReference type="EMBL" id="ORY69497.1"/>
    </source>
</evidence>
<dbReference type="InterPro" id="IPR051345">
    <property type="entry name" value="Importin_beta-like_NTR"/>
</dbReference>
<dbReference type="OrthoDB" id="2016913at2759"/>